<feature type="region of interest" description="Disordered" evidence="1">
    <location>
        <begin position="98"/>
        <end position="140"/>
    </location>
</feature>
<protein>
    <submittedName>
        <fullName evidence="2">Uncharacterized protein</fullName>
    </submittedName>
</protein>
<feature type="region of interest" description="Disordered" evidence="1">
    <location>
        <begin position="48"/>
        <end position="78"/>
    </location>
</feature>
<name>A0AA39WAT8_9PEZI</name>
<evidence type="ECO:0000313" key="2">
    <source>
        <dbReference type="EMBL" id="KAK0612642.1"/>
    </source>
</evidence>
<dbReference type="EMBL" id="JAULSR010000009">
    <property type="protein sequence ID" value="KAK0612642.1"/>
    <property type="molecule type" value="Genomic_DNA"/>
</dbReference>
<keyword evidence="3" id="KW-1185">Reference proteome</keyword>
<sequence>MARRAQDVGPVVLAHGVPYGYGVGEAAGRRDAQAPHAPAGRLLAIIHIQPSGDGPGQDAAEEAEESEHDDGHGPAPVGAVASREFLKVVKPSEAYDDGVYVEGGHDQAEGADKVAESCPRRKDNSLATGVGRCHGGSRRK</sequence>
<feature type="compositionally biased region" description="Basic and acidic residues" evidence="1">
    <location>
        <begin position="103"/>
        <end position="124"/>
    </location>
</feature>
<evidence type="ECO:0000313" key="3">
    <source>
        <dbReference type="Proteomes" id="UP001174934"/>
    </source>
</evidence>
<comment type="caution">
    <text evidence="2">The sequence shown here is derived from an EMBL/GenBank/DDBJ whole genome shotgun (WGS) entry which is preliminary data.</text>
</comment>
<feature type="compositionally biased region" description="Acidic residues" evidence="1">
    <location>
        <begin position="59"/>
        <end position="68"/>
    </location>
</feature>
<gene>
    <name evidence="2" type="ORF">B0T17DRAFT_544194</name>
</gene>
<dbReference type="AlphaFoldDB" id="A0AA39WAT8"/>
<evidence type="ECO:0000256" key="1">
    <source>
        <dbReference type="SAM" id="MobiDB-lite"/>
    </source>
</evidence>
<organism evidence="2 3">
    <name type="scientific">Bombardia bombarda</name>
    <dbReference type="NCBI Taxonomy" id="252184"/>
    <lineage>
        <taxon>Eukaryota</taxon>
        <taxon>Fungi</taxon>
        <taxon>Dikarya</taxon>
        <taxon>Ascomycota</taxon>
        <taxon>Pezizomycotina</taxon>
        <taxon>Sordariomycetes</taxon>
        <taxon>Sordariomycetidae</taxon>
        <taxon>Sordariales</taxon>
        <taxon>Lasiosphaeriaceae</taxon>
        <taxon>Bombardia</taxon>
    </lineage>
</organism>
<reference evidence="2" key="1">
    <citation type="submission" date="2023-06" db="EMBL/GenBank/DDBJ databases">
        <title>Genome-scale phylogeny and comparative genomics of the fungal order Sordariales.</title>
        <authorList>
            <consortium name="Lawrence Berkeley National Laboratory"/>
            <person name="Hensen N."/>
            <person name="Bonometti L."/>
            <person name="Westerberg I."/>
            <person name="Brannstrom I.O."/>
            <person name="Guillou S."/>
            <person name="Cros-Aarteil S."/>
            <person name="Calhoun S."/>
            <person name="Haridas S."/>
            <person name="Kuo A."/>
            <person name="Mondo S."/>
            <person name="Pangilinan J."/>
            <person name="Riley R."/>
            <person name="LaButti K."/>
            <person name="Andreopoulos B."/>
            <person name="Lipzen A."/>
            <person name="Chen C."/>
            <person name="Yanf M."/>
            <person name="Daum C."/>
            <person name="Ng V."/>
            <person name="Clum A."/>
            <person name="Steindorff A."/>
            <person name="Ohm R."/>
            <person name="Martin F."/>
            <person name="Silar P."/>
            <person name="Natvig D."/>
            <person name="Lalanne C."/>
            <person name="Gautier V."/>
            <person name="Ament-velasquez S.L."/>
            <person name="Kruys A."/>
            <person name="Hutchinson M.I."/>
            <person name="Powell A.J."/>
            <person name="Barry K."/>
            <person name="Miller A.N."/>
            <person name="Grigoriev I.V."/>
            <person name="Debuchy R."/>
            <person name="Gladieux P."/>
            <person name="Thoren M.H."/>
            <person name="Johannesson H."/>
        </authorList>
    </citation>
    <scope>NUCLEOTIDE SEQUENCE</scope>
    <source>
        <strain evidence="2">SMH3391-2</strain>
    </source>
</reference>
<dbReference type="Proteomes" id="UP001174934">
    <property type="component" value="Unassembled WGS sequence"/>
</dbReference>
<proteinExistence type="predicted"/>
<accession>A0AA39WAT8</accession>